<proteinExistence type="predicted"/>
<dbReference type="EMBL" id="JACHGF010000002">
    <property type="protein sequence ID" value="MBB5282933.1"/>
    <property type="molecule type" value="Genomic_DNA"/>
</dbReference>
<gene>
    <name evidence="1" type="ORF">HNQ92_001059</name>
</gene>
<evidence type="ECO:0000313" key="1">
    <source>
        <dbReference type="EMBL" id="MBB5282933.1"/>
    </source>
</evidence>
<organism evidence="1 2">
    <name type="scientific">Rhabdobacter roseus</name>
    <dbReference type="NCBI Taxonomy" id="1655419"/>
    <lineage>
        <taxon>Bacteria</taxon>
        <taxon>Pseudomonadati</taxon>
        <taxon>Bacteroidota</taxon>
        <taxon>Cytophagia</taxon>
        <taxon>Cytophagales</taxon>
        <taxon>Cytophagaceae</taxon>
        <taxon>Rhabdobacter</taxon>
    </lineage>
</organism>
<keyword evidence="2" id="KW-1185">Reference proteome</keyword>
<sequence>MALVAMILGFAGYTFGQFYPVVNSSAEVKEHYAEPSDDLLKLSVNAISVVNFAPKPNLKNLTLTFKVVPNSKDKFVPLKTKGEFITIDSLNKPTTYIFEVNADDEGVKPQVVSYITLDGFIPRSEYEKIRHSNNYKAQCILYYDSDIIPTKVSYRTALFLLNRTTVKDFSE</sequence>
<dbReference type="RefSeq" id="WP_184171903.1">
    <property type="nucleotide sequence ID" value="NZ_JACHGF010000002.1"/>
</dbReference>
<evidence type="ECO:0000313" key="2">
    <source>
        <dbReference type="Proteomes" id="UP000557307"/>
    </source>
</evidence>
<accession>A0A840TNZ2</accession>
<reference evidence="1 2" key="1">
    <citation type="submission" date="2020-08" db="EMBL/GenBank/DDBJ databases">
        <title>Genomic Encyclopedia of Type Strains, Phase IV (KMG-IV): sequencing the most valuable type-strain genomes for metagenomic binning, comparative biology and taxonomic classification.</title>
        <authorList>
            <person name="Goeker M."/>
        </authorList>
    </citation>
    <scope>NUCLEOTIDE SEQUENCE [LARGE SCALE GENOMIC DNA]</scope>
    <source>
        <strain evidence="1 2">DSM 105074</strain>
    </source>
</reference>
<protein>
    <submittedName>
        <fullName evidence="1">Uncharacterized protein</fullName>
    </submittedName>
</protein>
<dbReference type="Proteomes" id="UP000557307">
    <property type="component" value="Unassembled WGS sequence"/>
</dbReference>
<name>A0A840TNZ2_9BACT</name>
<comment type="caution">
    <text evidence="1">The sequence shown here is derived from an EMBL/GenBank/DDBJ whole genome shotgun (WGS) entry which is preliminary data.</text>
</comment>
<dbReference type="AlphaFoldDB" id="A0A840TNZ2"/>